<dbReference type="Proteomes" id="UP001196509">
    <property type="component" value="Unassembled WGS sequence"/>
</dbReference>
<name>A0AAE2ZSV6_9HYPH</name>
<sequence>MSANLLNCRPYARLVGLAGAIMAVLTTAIAAPDPAAGTEIDLPRWVSGLPPYFLVSGVKTEPTYVARIDIWRDGDNFGVVGGAPAWAMRALQAVSVSPDGLVSELACPENAFCGDASDAGGYLSTAALVAAARKNAIKGAATVRQFGDYEVVCVPAEQLGVADPILDPCFELQSGATLALLHRMSQTFDGPSLSVSPLAVEIPSSPPKTPQGYHHAEY</sequence>
<organism evidence="2 3">
    <name type="scientific">Flavimaribacter sediminis</name>
    <dbReference type="NCBI Taxonomy" id="2865987"/>
    <lineage>
        <taxon>Bacteria</taxon>
        <taxon>Pseudomonadati</taxon>
        <taxon>Pseudomonadota</taxon>
        <taxon>Alphaproteobacteria</taxon>
        <taxon>Hyphomicrobiales</taxon>
        <taxon>Rhizobiaceae</taxon>
        <taxon>Flavimaribacter</taxon>
    </lineage>
</organism>
<evidence type="ECO:0000313" key="2">
    <source>
        <dbReference type="EMBL" id="MBW8639913.1"/>
    </source>
</evidence>
<keyword evidence="1" id="KW-0732">Signal</keyword>
<proteinExistence type="predicted"/>
<gene>
    <name evidence="2" type="ORF">K1W69_22145</name>
</gene>
<dbReference type="EMBL" id="JAICBX010000005">
    <property type="protein sequence ID" value="MBW8639913.1"/>
    <property type="molecule type" value="Genomic_DNA"/>
</dbReference>
<dbReference type="RefSeq" id="WP_220230649.1">
    <property type="nucleotide sequence ID" value="NZ_JAICBX010000005.1"/>
</dbReference>
<evidence type="ECO:0000256" key="1">
    <source>
        <dbReference type="SAM" id="SignalP"/>
    </source>
</evidence>
<reference evidence="2" key="1">
    <citation type="submission" date="2021-08" db="EMBL/GenBank/DDBJ databases">
        <title>Hoeflea bacterium WL0058 sp. nov., isolated from the sediment.</title>
        <authorList>
            <person name="Wang L."/>
            <person name="Zhang D."/>
        </authorList>
    </citation>
    <scope>NUCLEOTIDE SEQUENCE</scope>
    <source>
        <strain evidence="2">WL0058</strain>
    </source>
</reference>
<feature type="chain" id="PRO_5041954920" evidence="1">
    <location>
        <begin position="31"/>
        <end position="218"/>
    </location>
</feature>
<evidence type="ECO:0000313" key="3">
    <source>
        <dbReference type="Proteomes" id="UP001196509"/>
    </source>
</evidence>
<dbReference type="AlphaFoldDB" id="A0AAE2ZSV6"/>
<accession>A0AAE2ZSV6</accession>
<keyword evidence="3" id="KW-1185">Reference proteome</keyword>
<comment type="caution">
    <text evidence="2">The sequence shown here is derived from an EMBL/GenBank/DDBJ whole genome shotgun (WGS) entry which is preliminary data.</text>
</comment>
<feature type="signal peptide" evidence="1">
    <location>
        <begin position="1"/>
        <end position="30"/>
    </location>
</feature>
<protein>
    <submittedName>
        <fullName evidence="2">Uncharacterized protein</fullName>
    </submittedName>
</protein>